<keyword evidence="2" id="KW-1185">Reference proteome</keyword>
<feature type="non-terminal residue" evidence="1">
    <location>
        <position position="1"/>
    </location>
</feature>
<organism evidence="1 2">
    <name type="scientific">Phakopsora pachyrhizi</name>
    <name type="common">Asian soybean rust disease fungus</name>
    <dbReference type="NCBI Taxonomy" id="170000"/>
    <lineage>
        <taxon>Eukaryota</taxon>
        <taxon>Fungi</taxon>
        <taxon>Dikarya</taxon>
        <taxon>Basidiomycota</taxon>
        <taxon>Pucciniomycotina</taxon>
        <taxon>Pucciniomycetes</taxon>
        <taxon>Pucciniales</taxon>
        <taxon>Phakopsoraceae</taxon>
        <taxon>Phakopsora</taxon>
    </lineage>
</organism>
<evidence type="ECO:0000313" key="2">
    <source>
        <dbReference type="Proteomes" id="UP001153365"/>
    </source>
</evidence>
<name>A0AAV0ATL5_PHAPC</name>
<accession>A0AAV0ATL5</accession>
<feature type="non-terminal residue" evidence="1">
    <location>
        <position position="73"/>
    </location>
</feature>
<dbReference type="EMBL" id="CALTRL010001523">
    <property type="protein sequence ID" value="CAH7672917.1"/>
    <property type="molecule type" value="Genomic_DNA"/>
</dbReference>
<comment type="caution">
    <text evidence="1">The sequence shown here is derived from an EMBL/GenBank/DDBJ whole genome shotgun (WGS) entry which is preliminary data.</text>
</comment>
<reference evidence="1" key="1">
    <citation type="submission" date="2022-06" db="EMBL/GenBank/DDBJ databases">
        <authorList>
            <consortium name="SYNGENTA / RWTH Aachen University"/>
        </authorList>
    </citation>
    <scope>NUCLEOTIDE SEQUENCE</scope>
</reference>
<gene>
    <name evidence="1" type="ORF">PPACK8108_LOCUS7753</name>
</gene>
<evidence type="ECO:0000313" key="1">
    <source>
        <dbReference type="EMBL" id="CAH7672917.1"/>
    </source>
</evidence>
<protein>
    <submittedName>
        <fullName evidence="1">Expressed protein</fullName>
    </submittedName>
</protein>
<dbReference type="AlphaFoldDB" id="A0AAV0ATL5"/>
<proteinExistence type="predicted"/>
<sequence>MQYQKFGLVNPLLLLKCFRPGQILSGILLYLVENLVASTIYHCASVAMGSQKGYGISDQAISNAILTLTWALL</sequence>
<dbReference type="Proteomes" id="UP001153365">
    <property type="component" value="Unassembled WGS sequence"/>
</dbReference>